<gene>
    <name evidence="1" type="ORF">TWF102_001078</name>
</gene>
<accession>A0A7C8IYT2</accession>
<dbReference type="EMBL" id="WIQW01000112">
    <property type="protein sequence ID" value="KAF3082847.1"/>
    <property type="molecule type" value="Genomic_DNA"/>
</dbReference>
<comment type="caution">
    <text evidence="1">The sequence shown here is derived from an EMBL/GenBank/DDBJ whole genome shotgun (WGS) entry which is preliminary data.</text>
</comment>
<protein>
    <submittedName>
        <fullName evidence="1">Uncharacterized protein</fullName>
    </submittedName>
</protein>
<name>A0A7C8IYT2_ORBOL</name>
<reference evidence="1 2" key="1">
    <citation type="submission" date="2019-06" db="EMBL/GenBank/DDBJ databases">
        <authorList>
            <person name="Palmer J.M."/>
        </authorList>
    </citation>
    <scope>NUCLEOTIDE SEQUENCE [LARGE SCALE GENOMIC DNA]</scope>
    <source>
        <strain evidence="1 2">TWF102</strain>
    </source>
</reference>
<proteinExistence type="predicted"/>
<sequence length="119" mass="12950">MHAVCLSFQGGIVSYPFAISGPVKVSCMCPSIPSSPLTRETHPYALLINTAVATALSRAPWPLVCMLTFATDEIPRPQTTKLTNQRLQPTNQPNQINLSFLSLLTNYDISNLAGLPFDC</sequence>
<dbReference type="Proteomes" id="UP000475325">
    <property type="component" value="Unassembled WGS sequence"/>
</dbReference>
<dbReference type="AlphaFoldDB" id="A0A7C8IYT2"/>
<evidence type="ECO:0000313" key="2">
    <source>
        <dbReference type="Proteomes" id="UP000475325"/>
    </source>
</evidence>
<organism evidence="1 2">
    <name type="scientific">Orbilia oligospora</name>
    <name type="common">Nematode-trapping fungus</name>
    <name type="synonym">Arthrobotrys oligospora</name>
    <dbReference type="NCBI Taxonomy" id="2813651"/>
    <lineage>
        <taxon>Eukaryota</taxon>
        <taxon>Fungi</taxon>
        <taxon>Dikarya</taxon>
        <taxon>Ascomycota</taxon>
        <taxon>Pezizomycotina</taxon>
        <taxon>Orbiliomycetes</taxon>
        <taxon>Orbiliales</taxon>
        <taxon>Orbiliaceae</taxon>
        <taxon>Orbilia</taxon>
    </lineage>
</organism>
<evidence type="ECO:0000313" key="1">
    <source>
        <dbReference type="EMBL" id="KAF3082847.1"/>
    </source>
</evidence>